<evidence type="ECO:0000256" key="3">
    <source>
        <dbReference type="ARBA" id="ARBA00023163"/>
    </source>
</evidence>
<dbReference type="SUPFAM" id="SSF46689">
    <property type="entry name" value="Homeodomain-like"/>
    <property type="match status" value="1"/>
</dbReference>
<dbReference type="InterPro" id="IPR001647">
    <property type="entry name" value="HTH_TetR"/>
</dbReference>
<feature type="domain" description="HTH tetR-type" evidence="5">
    <location>
        <begin position="14"/>
        <end position="73"/>
    </location>
</feature>
<keyword evidence="7" id="KW-1185">Reference proteome</keyword>
<organism evidence="6 7">
    <name type="scientific">Kibdelosporangium banguiense</name>
    <dbReference type="NCBI Taxonomy" id="1365924"/>
    <lineage>
        <taxon>Bacteria</taxon>
        <taxon>Bacillati</taxon>
        <taxon>Actinomycetota</taxon>
        <taxon>Actinomycetes</taxon>
        <taxon>Pseudonocardiales</taxon>
        <taxon>Pseudonocardiaceae</taxon>
        <taxon>Kibdelosporangium</taxon>
    </lineage>
</organism>
<dbReference type="InterPro" id="IPR009057">
    <property type="entry name" value="Homeodomain-like_sf"/>
</dbReference>
<dbReference type="SUPFAM" id="SSF48498">
    <property type="entry name" value="Tetracyclin repressor-like, C-terminal domain"/>
    <property type="match status" value="1"/>
</dbReference>
<gene>
    <name evidence="6" type="ORF">JOF56_006558</name>
</gene>
<dbReference type="Pfam" id="PF00440">
    <property type="entry name" value="TetR_N"/>
    <property type="match status" value="1"/>
</dbReference>
<evidence type="ECO:0000256" key="4">
    <source>
        <dbReference type="PROSITE-ProRule" id="PRU00335"/>
    </source>
</evidence>
<dbReference type="PROSITE" id="PS50977">
    <property type="entry name" value="HTH_TETR_2"/>
    <property type="match status" value="1"/>
</dbReference>
<sequence length="194" mass="21298">MTGSSQRPLRVDAARNAELIVRTAWRVFSELGTEVPLDEVAKQAGVGVATLYRRFPSKDDLLFAILQWRYAEQIEPAINSALVDEDPWRALVTAISASLDVASAEHAVIKALRDRKSLLHGLMDRYFADLGAILQRAQQAGLVRADLRGNDLPMVFYMIIGSMRVAEPASGWRRCLGVLLDGMRPAAATPLPGD</sequence>
<dbReference type="InterPro" id="IPR050109">
    <property type="entry name" value="HTH-type_TetR-like_transc_reg"/>
</dbReference>
<dbReference type="InterPro" id="IPR036271">
    <property type="entry name" value="Tet_transcr_reg_TetR-rel_C_sf"/>
</dbReference>
<keyword evidence="3" id="KW-0804">Transcription</keyword>
<evidence type="ECO:0000259" key="5">
    <source>
        <dbReference type="PROSITE" id="PS50977"/>
    </source>
</evidence>
<dbReference type="InterPro" id="IPR049445">
    <property type="entry name" value="TetR_SbtR-like_C"/>
</dbReference>
<dbReference type="PANTHER" id="PTHR30055">
    <property type="entry name" value="HTH-TYPE TRANSCRIPTIONAL REGULATOR RUTR"/>
    <property type="match status" value="1"/>
</dbReference>
<dbReference type="PRINTS" id="PR00455">
    <property type="entry name" value="HTHTETR"/>
</dbReference>
<dbReference type="RefSeq" id="WP_209643267.1">
    <property type="nucleotide sequence ID" value="NZ_JAGINW010000001.1"/>
</dbReference>
<protein>
    <submittedName>
        <fullName evidence="6">AcrR family transcriptional regulator</fullName>
    </submittedName>
</protein>
<evidence type="ECO:0000256" key="1">
    <source>
        <dbReference type="ARBA" id="ARBA00023015"/>
    </source>
</evidence>
<dbReference type="EMBL" id="JAGINW010000001">
    <property type="protein sequence ID" value="MBP2326173.1"/>
    <property type="molecule type" value="Genomic_DNA"/>
</dbReference>
<name>A0ABS4TP32_9PSEU</name>
<keyword evidence="1" id="KW-0805">Transcription regulation</keyword>
<reference evidence="6 7" key="1">
    <citation type="submission" date="2021-03" db="EMBL/GenBank/DDBJ databases">
        <title>Sequencing the genomes of 1000 actinobacteria strains.</title>
        <authorList>
            <person name="Klenk H.-P."/>
        </authorList>
    </citation>
    <scope>NUCLEOTIDE SEQUENCE [LARGE SCALE GENOMIC DNA]</scope>
    <source>
        <strain evidence="6 7">DSM 46670</strain>
    </source>
</reference>
<comment type="caution">
    <text evidence="6">The sequence shown here is derived from an EMBL/GenBank/DDBJ whole genome shotgun (WGS) entry which is preliminary data.</text>
</comment>
<evidence type="ECO:0000256" key="2">
    <source>
        <dbReference type="ARBA" id="ARBA00023125"/>
    </source>
</evidence>
<accession>A0ABS4TP32</accession>
<dbReference type="Proteomes" id="UP001519332">
    <property type="component" value="Unassembled WGS sequence"/>
</dbReference>
<dbReference type="PANTHER" id="PTHR30055:SF234">
    <property type="entry name" value="HTH-TYPE TRANSCRIPTIONAL REGULATOR BETI"/>
    <property type="match status" value="1"/>
</dbReference>
<dbReference type="Pfam" id="PF21597">
    <property type="entry name" value="TetR_C_43"/>
    <property type="match status" value="1"/>
</dbReference>
<proteinExistence type="predicted"/>
<keyword evidence="2 4" id="KW-0238">DNA-binding</keyword>
<dbReference type="Gene3D" id="1.10.357.10">
    <property type="entry name" value="Tetracycline Repressor, domain 2"/>
    <property type="match status" value="1"/>
</dbReference>
<evidence type="ECO:0000313" key="6">
    <source>
        <dbReference type="EMBL" id="MBP2326173.1"/>
    </source>
</evidence>
<feature type="DNA-binding region" description="H-T-H motif" evidence="4">
    <location>
        <begin position="36"/>
        <end position="55"/>
    </location>
</feature>
<evidence type="ECO:0000313" key="7">
    <source>
        <dbReference type="Proteomes" id="UP001519332"/>
    </source>
</evidence>